<organism evidence="1 2">
    <name type="scientific">Caerostris extrusa</name>
    <name type="common">Bark spider</name>
    <name type="synonym">Caerostris bankana</name>
    <dbReference type="NCBI Taxonomy" id="172846"/>
    <lineage>
        <taxon>Eukaryota</taxon>
        <taxon>Metazoa</taxon>
        <taxon>Ecdysozoa</taxon>
        <taxon>Arthropoda</taxon>
        <taxon>Chelicerata</taxon>
        <taxon>Arachnida</taxon>
        <taxon>Araneae</taxon>
        <taxon>Araneomorphae</taxon>
        <taxon>Entelegynae</taxon>
        <taxon>Araneoidea</taxon>
        <taxon>Araneidae</taxon>
        <taxon>Caerostris</taxon>
    </lineage>
</organism>
<reference evidence="1 2" key="1">
    <citation type="submission" date="2021-06" db="EMBL/GenBank/DDBJ databases">
        <title>Caerostris extrusa draft genome.</title>
        <authorList>
            <person name="Kono N."/>
            <person name="Arakawa K."/>
        </authorList>
    </citation>
    <scope>NUCLEOTIDE SEQUENCE [LARGE SCALE GENOMIC DNA]</scope>
</reference>
<keyword evidence="2" id="KW-1185">Reference proteome</keyword>
<name>A0AAV4Y0F4_CAEEX</name>
<evidence type="ECO:0000313" key="2">
    <source>
        <dbReference type="Proteomes" id="UP001054945"/>
    </source>
</evidence>
<comment type="caution">
    <text evidence="1">The sequence shown here is derived from an EMBL/GenBank/DDBJ whole genome shotgun (WGS) entry which is preliminary data.</text>
</comment>
<sequence>MHHFANAELVDMHFVYGLAKKKFKFHSTIEWRSASNQIQAPAAVTGPTRTTVWQVIHGASFSPSRNPLTAAVRDVSHFHIGF</sequence>
<gene>
    <name evidence="1" type="ORF">CEXT_336611</name>
</gene>
<protein>
    <submittedName>
        <fullName evidence="1">Uncharacterized protein</fullName>
    </submittedName>
</protein>
<dbReference type="AlphaFoldDB" id="A0AAV4Y0F4"/>
<accession>A0AAV4Y0F4</accession>
<dbReference type="Proteomes" id="UP001054945">
    <property type="component" value="Unassembled WGS sequence"/>
</dbReference>
<evidence type="ECO:0000313" key="1">
    <source>
        <dbReference type="EMBL" id="GIY99935.1"/>
    </source>
</evidence>
<proteinExistence type="predicted"/>
<dbReference type="EMBL" id="BPLR01018476">
    <property type="protein sequence ID" value="GIY99935.1"/>
    <property type="molecule type" value="Genomic_DNA"/>
</dbReference>